<reference evidence="2" key="1">
    <citation type="submission" date="2020-01" db="EMBL/GenBank/DDBJ databases">
        <authorList>
            <person name="Fang Y."/>
            <person name="Sun R."/>
            <person name="Nie L."/>
            <person name="He J."/>
            <person name="Hao L."/>
            <person name="Wang L."/>
            <person name="Su S."/>
            <person name="Lv E."/>
            <person name="Zhang Z."/>
            <person name="Xie R."/>
            <person name="Liu H."/>
        </authorList>
    </citation>
    <scope>NUCLEOTIDE SEQUENCE [LARGE SCALE GENOMIC DNA]</scope>
    <source>
        <strain evidence="2">XCT-53</strain>
    </source>
</reference>
<dbReference type="InterPro" id="IPR003018">
    <property type="entry name" value="GAF"/>
</dbReference>
<dbReference type="InterPro" id="IPR029016">
    <property type="entry name" value="GAF-like_dom_sf"/>
</dbReference>
<accession>A0A7X5J974</accession>
<dbReference type="RefSeq" id="WP_161676665.1">
    <property type="nucleotide sequence ID" value="NZ_JAABLP010000003.1"/>
</dbReference>
<dbReference type="InterPro" id="IPR002197">
    <property type="entry name" value="HTH_Fis"/>
</dbReference>
<dbReference type="PRINTS" id="PR01590">
    <property type="entry name" value="HTHFIS"/>
</dbReference>
<dbReference type="Pfam" id="PF02954">
    <property type="entry name" value="HTH_8"/>
    <property type="match status" value="1"/>
</dbReference>
<name>A0A7X5J974_9HYPH</name>
<organism evidence="1 2">
    <name type="scientific">Pannonibacter tanglangensis</name>
    <dbReference type="NCBI Taxonomy" id="2750084"/>
    <lineage>
        <taxon>Bacteria</taxon>
        <taxon>Pseudomonadati</taxon>
        <taxon>Pseudomonadota</taxon>
        <taxon>Alphaproteobacteria</taxon>
        <taxon>Hyphomicrobiales</taxon>
        <taxon>Stappiaceae</taxon>
        <taxon>Pannonibacter</taxon>
    </lineage>
</organism>
<dbReference type="GO" id="GO:0043565">
    <property type="term" value="F:sequence-specific DNA binding"/>
    <property type="evidence" value="ECO:0007669"/>
    <property type="project" value="InterPro"/>
</dbReference>
<sequence length="320" mass="33777">MLGSPSRGRSHAERVAEAVNSKVCAATSGIAASWRRSMVYHGLDPASRRSAHRVEEASLRQARERSEALIRVALPTLERLYTTLGTTGCSVVLTDADGLILEGRRAAGDARDFDSWGLTAGAVWSEAMEGTNGIGTCAAERRPVVIHQDQHFRADNTSMSCMGAPIFDPHGQMAGVLDLSSCRRDLELPFAQMLGLIVAEGARAVESDLFRAAYAGCRIVVADGHGAAGVSLLALDADDIIVGATRHARRALDLTDAVLSSAPAAAPYLGEREGEGRGSDRAALRRALARARGNVSAAARDLGISRATMYRKMAALGVEG</sequence>
<gene>
    <name evidence="1" type="ORF">GWI72_13295</name>
</gene>
<dbReference type="Proteomes" id="UP000586722">
    <property type="component" value="Unassembled WGS sequence"/>
</dbReference>
<dbReference type="Pfam" id="PF01590">
    <property type="entry name" value="GAF"/>
    <property type="match status" value="1"/>
</dbReference>
<comment type="caution">
    <text evidence="1">The sequence shown here is derived from an EMBL/GenBank/DDBJ whole genome shotgun (WGS) entry which is preliminary data.</text>
</comment>
<dbReference type="InterPro" id="IPR009057">
    <property type="entry name" value="Homeodomain-like_sf"/>
</dbReference>
<dbReference type="EMBL" id="JAABLQ010000001">
    <property type="protein sequence ID" value="NBN79247.1"/>
    <property type="molecule type" value="Genomic_DNA"/>
</dbReference>
<dbReference type="SUPFAM" id="SSF46689">
    <property type="entry name" value="Homeodomain-like"/>
    <property type="match status" value="1"/>
</dbReference>
<evidence type="ECO:0000313" key="1">
    <source>
        <dbReference type="EMBL" id="NBN79247.1"/>
    </source>
</evidence>
<dbReference type="Gene3D" id="3.30.450.40">
    <property type="match status" value="1"/>
</dbReference>
<dbReference type="AlphaFoldDB" id="A0A7X5J974"/>
<keyword evidence="2" id="KW-1185">Reference proteome</keyword>
<dbReference type="SUPFAM" id="SSF55781">
    <property type="entry name" value="GAF domain-like"/>
    <property type="match status" value="1"/>
</dbReference>
<proteinExistence type="predicted"/>
<protein>
    <submittedName>
        <fullName evidence="1">GAF domain-containing protein</fullName>
    </submittedName>
</protein>
<dbReference type="Gene3D" id="1.10.10.60">
    <property type="entry name" value="Homeodomain-like"/>
    <property type="match status" value="1"/>
</dbReference>
<evidence type="ECO:0000313" key="2">
    <source>
        <dbReference type="Proteomes" id="UP000586722"/>
    </source>
</evidence>